<organism evidence="1 2">
    <name type="scientific">Dioscorea zingiberensis</name>
    <dbReference type="NCBI Taxonomy" id="325984"/>
    <lineage>
        <taxon>Eukaryota</taxon>
        <taxon>Viridiplantae</taxon>
        <taxon>Streptophyta</taxon>
        <taxon>Embryophyta</taxon>
        <taxon>Tracheophyta</taxon>
        <taxon>Spermatophyta</taxon>
        <taxon>Magnoliopsida</taxon>
        <taxon>Liliopsida</taxon>
        <taxon>Dioscoreales</taxon>
        <taxon>Dioscoreaceae</taxon>
        <taxon>Dioscorea</taxon>
    </lineage>
</organism>
<reference evidence="1" key="2">
    <citation type="journal article" date="2022" name="Hortic Res">
        <title>The genome of Dioscorea zingiberensis sheds light on the biosynthesis, origin and evolution of the medicinally important diosgenin saponins.</title>
        <authorList>
            <person name="Li Y."/>
            <person name="Tan C."/>
            <person name="Li Z."/>
            <person name="Guo J."/>
            <person name="Li S."/>
            <person name="Chen X."/>
            <person name="Wang C."/>
            <person name="Dai X."/>
            <person name="Yang H."/>
            <person name="Song W."/>
            <person name="Hou L."/>
            <person name="Xu J."/>
            <person name="Tong Z."/>
            <person name="Xu A."/>
            <person name="Yuan X."/>
            <person name="Wang W."/>
            <person name="Yang Q."/>
            <person name="Chen L."/>
            <person name="Sun Z."/>
            <person name="Wang K."/>
            <person name="Pan B."/>
            <person name="Chen J."/>
            <person name="Bao Y."/>
            <person name="Liu F."/>
            <person name="Qi X."/>
            <person name="Gang D.R."/>
            <person name="Wen J."/>
            <person name="Li J."/>
        </authorList>
    </citation>
    <scope>NUCLEOTIDE SEQUENCE</scope>
    <source>
        <strain evidence="1">Dzin_1.0</strain>
    </source>
</reference>
<reference evidence="1" key="1">
    <citation type="submission" date="2021-03" db="EMBL/GenBank/DDBJ databases">
        <authorList>
            <person name="Li Z."/>
            <person name="Yang C."/>
        </authorList>
    </citation>
    <scope>NUCLEOTIDE SEQUENCE</scope>
    <source>
        <strain evidence="1">Dzin_1.0</strain>
        <tissue evidence="1">Leaf</tissue>
    </source>
</reference>
<dbReference type="Proteomes" id="UP001085076">
    <property type="component" value="Miscellaneous, Linkage group lg07"/>
</dbReference>
<accession>A0A9D5C8F4</accession>
<sequence length="176" mass="19323">MLPLARANPPPNEDPLLPSVLPKCTTRRHADEIHGRLVTSGVLLHPSATSRLILHLCSYPSASVHLLAGRLLPIHLNAGADPFLYNALIKASSHGPDPLDALIAAFTFLALFRPLPRPLLLLPLPHTPPPSSSLSPARLRLHALVLKTRLAFNLYLERFDWILLEVRPLRGRSTAV</sequence>
<keyword evidence="2" id="KW-1185">Reference proteome</keyword>
<protein>
    <submittedName>
        <fullName evidence="1">Uncharacterized protein</fullName>
    </submittedName>
</protein>
<evidence type="ECO:0000313" key="2">
    <source>
        <dbReference type="Proteomes" id="UP001085076"/>
    </source>
</evidence>
<comment type="caution">
    <text evidence="1">The sequence shown here is derived from an EMBL/GenBank/DDBJ whole genome shotgun (WGS) entry which is preliminary data.</text>
</comment>
<dbReference type="AlphaFoldDB" id="A0A9D5C8F4"/>
<gene>
    <name evidence="1" type="ORF">J5N97_025534</name>
</gene>
<dbReference type="OrthoDB" id="772730at2759"/>
<evidence type="ECO:0000313" key="1">
    <source>
        <dbReference type="EMBL" id="KAJ0968617.1"/>
    </source>
</evidence>
<dbReference type="EMBL" id="JAGGNH010000007">
    <property type="protein sequence ID" value="KAJ0968617.1"/>
    <property type="molecule type" value="Genomic_DNA"/>
</dbReference>
<name>A0A9D5C8F4_9LILI</name>
<proteinExistence type="predicted"/>